<keyword evidence="9" id="KW-0902">Two-component regulatory system</keyword>
<dbReference type="EC" id="2.7.13.3" evidence="3"/>
<dbReference type="PRINTS" id="PR00344">
    <property type="entry name" value="BCTRLSENSOR"/>
</dbReference>
<dbReference type="PANTHER" id="PTHR45339">
    <property type="entry name" value="HYBRID SIGNAL TRANSDUCTION HISTIDINE KINASE J"/>
    <property type="match status" value="1"/>
</dbReference>
<dbReference type="Pfam" id="PF00072">
    <property type="entry name" value="Response_reg"/>
    <property type="match status" value="2"/>
</dbReference>
<feature type="domain" description="Response regulatory" evidence="14">
    <location>
        <begin position="1138"/>
        <end position="1259"/>
    </location>
</feature>
<dbReference type="GO" id="GO:0005524">
    <property type="term" value="F:ATP binding"/>
    <property type="evidence" value="ECO:0007669"/>
    <property type="project" value="UniProtKB-KW"/>
</dbReference>
<feature type="domain" description="PAC" evidence="16">
    <location>
        <begin position="577"/>
        <end position="629"/>
    </location>
</feature>
<evidence type="ECO:0000256" key="5">
    <source>
        <dbReference type="ARBA" id="ARBA00022679"/>
    </source>
</evidence>
<dbReference type="EMBL" id="RQGF01000026">
    <property type="protein sequence ID" value="TGL61414.1"/>
    <property type="molecule type" value="Genomic_DNA"/>
</dbReference>
<dbReference type="SMART" id="SM00448">
    <property type="entry name" value="REC"/>
    <property type="match status" value="2"/>
</dbReference>
<dbReference type="InterPro" id="IPR004358">
    <property type="entry name" value="Sig_transdc_His_kin-like_C"/>
</dbReference>
<dbReference type="PROSITE" id="PS50109">
    <property type="entry name" value="HIS_KIN"/>
    <property type="match status" value="1"/>
</dbReference>
<proteinExistence type="predicted"/>
<dbReference type="OrthoDB" id="6192248at2"/>
<dbReference type="PANTHER" id="PTHR45339:SF1">
    <property type="entry name" value="HYBRID SIGNAL TRANSDUCTION HISTIDINE KINASE J"/>
    <property type="match status" value="1"/>
</dbReference>
<keyword evidence="11" id="KW-0131">Cell cycle</keyword>
<comment type="caution">
    <text evidence="17">The sequence shown here is derived from an EMBL/GenBank/DDBJ whole genome shotgun (WGS) entry which is preliminary data.</text>
</comment>
<dbReference type="CDD" id="cd00082">
    <property type="entry name" value="HisKA"/>
    <property type="match status" value="1"/>
</dbReference>
<evidence type="ECO:0000256" key="10">
    <source>
        <dbReference type="ARBA" id="ARBA00023136"/>
    </source>
</evidence>
<dbReference type="InterPro" id="IPR013655">
    <property type="entry name" value="PAS_fold_3"/>
</dbReference>
<dbReference type="SUPFAM" id="SSF55785">
    <property type="entry name" value="PYP-like sensor domain (PAS domain)"/>
    <property type="match status" value="6"/>
</dbReference>
<gene>
    <name evidence="17" type="ORF">EHQ64_10525</name>
</gene>
<evidence type="ECO:0000256" key="3">
    <source>
        <dbReference type="ARBA" id="ARBA00012438"/>
    </source>
</evidence>
<dbReference type="PROSITE" id="PS50110">
    <property type="entry name" value="RESPONSE_REGULATORY"/>
    <property type="match status" value="2"/>
</dbReference>
<dbReference type="CDD" id="cd00130">
    <property type="entry name" value="PAS"/>
    <property type="match status" value="3"/>
</dbReference>
<evidence type="ECO:0000313" key="18">
    <source>
        <dbReference type="Proteomes" id="UP000297762"/>
    </source>
</evidence>
<organism evidence="17 18">
    <name type="scientific">Leptospira sarikeiensis</name>
    <dbReference type="NCBI Taxonomy" id="2484943"/>
    <lineage>
        <taxon>Bacteria</taxon>
        <taxon>Pseudomonadati</taxon>
        <taxon>Spirochaetota</taxon>
        <taxon>Spirochaetia</taxon>
        <taxon>Leptospirales</taxon>
        <taxon>Leptospiraceae</taxon>
        <taxon>Leptospira</taxon>
    </lineage>
</organism>
<dbReference type="InterPro" id="IPR001610">
    <property type="entry name" value="PAC"/>
</dbReference>
<evidence type="ECO:0000259" key="14">
    <source>
        <dbReference type="PROSITE" id="PS50110"/>
    </source>
</evidence>
<evidence type="ECO:0000256" key="7">
    <source>
        <dbReference type="ARBA" id="ARBA00022777"/>
    </source>
</evidence>
<dbReference type="InterPro" id="IPR000014">
    <property type="entry name" value="PAS"/>
</dbReference>
<dbReference type="InterPro" id="IPR035965">
    <property type="entry name" value="PAS-like_dom_sf"/>
</dbReference>
<dbReference type="Proteomes" id="UP000297762">
    <property type="component" value="Unassembled WGS sequence"/>
</dbReference>
<dbReference type="Pfam" id="PF08447">
    <property type="entry name" value="PAS_3"/>
    <property type="match status" value="2"/>
</dbReference>
<evidence type="ECO:0000256" key="6">
    <source>
        <dbReference type="ARBA" id="ARBA00022741"/>
    </source>
</evidence>
<dbReference type="Gene3D" id="3.40.50.2300">
    <property type="match status" value="2"/>
</dbReference>
<keyword evidence="6" id="KW-0547">Nucleotide-binding</keyword>
<dbReference type="InterPro" id="IPR013767">
    <property type="entry name" value="PAS_fold"/>
</dbReference>
<evidence type="ECO:0000256" key="4">
    <source>
        <dbReference type="ARBA" id="ARBA00022553"/>
    </source>
</evidence>
<evidence type="ECO:0000259" key="16">
    <source>
        <dbReference type="PROSITE" id="PS50113"/>
    </source>
</evidence>
<dbReference type="GO" id="GO:0000155">
    <property type="term" value="F:phosphorelay sensor kinase activity"/>
    <property type="evidence" value="ECO:0007669"/>
    <property type="project" value="InterPro"/>
</dbReference>
<dbReference type="SMART" id="SM00387">
    <property type="entry name" value="HATPase_c"/>
    <property type="match status" value="1"/>
</dbReference>
<sequence length="1405" mass="160717">MSETLEKLIYEWIQADWEGFQFIQNSGLDGLWALDIEDPKRFWINPKLRSVLGISEFECKEIQPRNIILDEDYLLLENFISNKTGSEILSVRYKTSQGSQIFSDTKLHFLQNFQGKQICIGGVRILNESEIRLKHKDLDFLFLIDTLPYLIGYWDSNLINRLANKAYLKWFGIEPEKVVGQHMRTILGEELFNLNLPCIEGVLRGEPQSFERKVPSPDGRFFRHSLAIYIPDIKDGKVVGFSVTVNDISEIRSAEKELVRTKEFLEQTNKVAKVGGWDFNLETGQMYLSDIAKEIFETNSENVPDLASMLVLFSEGDCRTKITEAAKKGTEDGASWDLELQIKTEGHGLKWVRIIGHSEFTEKRSKRLFGIIQDINERKIVEMSNVRLARIVESSDDAIIGKDLQGRIISWNQGAEKIFGYNAGEILGSKINVLFPEESKTSEEQVDLRMRSEKETVRFESVRKAKDGHSIEMSITLSPMYDSRGKINGSSEIARDIGERKRMQSSFQSAFEYSAIGMSILDPEGKWIQVNENLIKLLGYEWRELSKLTFRDITHPDDLDKDLRLLSETLEGKRSGYHLEKRYIKKNGEIVWILLSVALVRDADGKPDHFIAQIMDIDEIKRTEEELTHAKELLEQTSKLVRIGAWDLDLKRNIGTWSSVTKEMHEVPADFEPNIPEGLKFIKEGESREKVAAAVDRLIKEGVPYDLEMQLVTAKGNELWVRTVGSAEFENGECIRIFGALFDIDKNKRAELELFKEKSRLSAFVEHAPAAVAMFDTNICYVAVSERWMNEYHLIGKNIIGLSHYEVFPNVSDEWKAIHQKCLSGEVLKNDEDVWRPEGWDHDQYLRWEVRPWYQLDGSIGGIMMFTQDITESCLQREELRNAISVAEQANRAKSDFLANMSHEIRTPLNGIIGFSDLLLRTSMDSTQHQYMMTIFQSAESLLDIINDILDFSKIEAGKLELSYERTNLLELCGQIISTIKFQARKKGLEVLVNMAWDVPRFVKSDIVRLRQVIVNLFSNSVKFTEAGEIELKIEILRKISENEAEFRFSVRDTGIGIRPEDREKIFDAFTQGDVSTTRKFGGTGLGLAISNKLLSMMGSKLQLESDFGKGSKFYFDLKLNILETVGEDWIRLRSIKKILVADKNQENIKLIGDMLSLQNIPADFSANEEDMLRSLSEGKRYDVILMDSDMPEGDGLELVRKVREDLKIRSEDQPIIIFAKPEVRNPDFTEKTRRLGIQEVIPKPIHVQRLFDILAKNQIFREPFVFPLNSRTQEGAPTIQKTATILIAEDNSVNMMLATSIVKRILPAAKCIEAQNGKEAVEKFKETSPDLIFMDIQMPEMNGYEATRMIRSMEKNGQRVPIIAVTAGIVSGERERCIEAGMDDYISKPAVKADFAKIIFRWMS</sequence>
<dbReference type="SMART" id="SM00086">
    <property type="entry name" value="PAC"/>
    <property type="match status" value="5"/>
</dbReference>
<feature type="domain" description="PAC" evidence="16">
    <location>
        <begin position="208"/>
        <end position="260"/>
    </location>
</feature>
<dbReference type="PROSITE" id="PS50113">
    <property type="entry name" value="PAC"/>
    <property type="match status" value="4"/>
</dbReference>
<feature type="domain" description="Histidine kinase" evidence="13">
    <location>
        <begin position="900"/>
        <end position="1122"/>
    </location>
</feature>
<evidence type="ECO:0000256" key="2">
    <source>
        <dbReference type="ARBA" id="ARBA00004370"/>
    </source>
</evidence>
<evidence type="ECO:0000256" key="12">
    <source>
        <dbReference type="PROSITE-ProRule" id="PRU00169"/>
    </source>
</evidence>
<evidence type="ECO:0000256" key="11">
    <source>
        <dbReference type="ARBA" id="ARBA00023306"/>
    </source>
</evidence>
<dbReference type="CDD" id="cd16922">
    <property type="entry name" value="HATPase_EvgS-ArcB-TorS-like"/>
    <property type="match status" value="1"/>
</dbReference>
<dbReference type="InterPro" id="IPR005467">
    <property type="entry name" value="His_kinase_dom"/>
</dbReference>
<dbReference type="SUPFAM" id="SSF47384">
    <property type="entry name" value="Homodimeric domain of signal transducing histidine kinase"/>
    <property type="match status" value="1"/>
</dbReference>
<feature type="domain" description="PAC" evidence="16">
    <location>
        <begin position="705"/>
        <end position="756"/>
    </location>
</feature>
<dbReference type="Gene3D" id="3.30.565.10">
    <property type="entry name" value="Histidine kinase-like ATPase, C-terminal domain"/>
    <property type="match status" value="1"/>
</dbReference>
<keyword evidence="10" id="KW-0472">Membrane</keyword>
<dbReference type="SUPFAM" id="SSF52172">
    <property type="entry name" value="CheY-like"/>
    <property type="match status" value="2"/>
</dbReference>
<dbReference type="InterPro" id="IPR003594">
    <property type="entry name" value="HATPase_dom"/>
</dbReference>
<dbReference type="InterPro" id="IPR000700">
    <property type="entry name" value="PAS-assoc_C"/>
</dbReference>
<dbReference type="SMART" id="SM00091">
    <property type="entry name" value="PAS"/>
    <property type="match status" value="4"/>
</dbReference>
<dbReference type="Gene3D" id="1.10.287.130">
    <property type="match status" value="1"/>
</dbReference>
<dbReference type="PROSITE" id="PS50112">
    <property type="entry name" value="PAS"/>
    <property type="match status" value="2"/>
</dbReference>
<feature type="modified residue" description="4-aspartylphosphate" evidence="12">
    <location>
        <position position="1188"/>
    </location>
</feature>
<dbReference type="InterPro" id="IPR036890">
    <property type="entry name" value="HATPase_C_sf"/>
</dbReference>
<dbReference type="SUPFAM" id="SSF55874">
    <property type="entry name" value="ATPase domain of HSP90 chaperone/DNA topoisomerase II/histidine kinase"/>
    <property type="match status" value="1"/>
</dbReference>
<dbReference type="CDD" id="cd17546">
    <property type="entry name" value="REC_hyHK_CKI1_RcsC-like"/>
    <property type="match status" value="2"/>
</dbReference>
<keyword evidence="18" id="KW-1185">Reference proteome</keyword>
<dbReference type="Pfam" id="PF08448">
    <property type="entry name" value="PAS_4"/>
    <property type="match status" value="2"/>
</dbReference>
<comment type="catalytic activity">
    <reaction evidence="1">
        <text>ATP + protein L-histidine = ADP + protein N-phospho-L-histidine.</text>
        <dbReference type="EC" id="2.7.13.3"/>
    </reaction>
</comment>
<accession>A0A4R9K9I7</accession>
<dbReference type="InterPro" id="IPR013656">
    <property type="entry name" value="PAS_4"/>
</dbReference>
<dbReference type="GO" id="GO:0006355">
    <property type="term" value="P:regulation of DNA-templated transcription"/>
    <property type="evidence" value="ECO:0007669"/>
    <property type="project" value="InterPro"/>
</dbReference>
<dbReference type="NCBIfam" id="TIGR00229">
    <property type="entry name" value="sensory_box"/>
    <property type="match status" value="3"/>
</dbReference>
<keyword evidence="5" id="KW-0808">Transferase</keyword>
<dbReference type="Gene3D" id="3.30.450.20">
    <property type="entry name" value="PAS domain"/>
    <property type="match status" value="6"/>
</dbReference>
<feature type="domain" description="Response regulatory" evidence="14">
    <location>
        <begin position="1285"/>
        <end position="1404"/>
    </location>
</feature>
<evidence type="ECO:0000259" key="13">
    <source>
        <dbReference type="PROSITE" id="PS50109"/>
    </source>
</evidence>
<evidence type="ECO:0000256" key="9">
    <source>
        <dbReference type="ARBA" id="ARBA00023012"/>
    </source>
</evidence>
<comment type="subcellular location">
    <subcellularLocation>
        <location evidence="2">Membrane</location>
    </subcellularLocation>
</comment>
<feature type="domain" description="PAC" evidence="16">
    <location>
        <begin position="455"/>
        <end position="509"/>
    </location>
</feature>
<dbReference type="InterPro" id="IPR036097">
    <property type="entry name" value="HisK_dim/P_sf"/>
</dbReference>
<dbReference type="GO" id="GO:0016020">
    <property type="term" value="C:membrane"/>
    <property type="evidence" value="ECO:0007669"/>
    <property type="project" value="UniProtKB-SubCell"/>
</dbReference>
<keyword evidence="4 12" id="KW-0597">Phosphoprotein</keyword>
<dbReference type="SMART" id="SM00388">
    <property type="entry name" value="HisKA"/>
    <property type="match status" value="1"/>
</dbReference>
<protein>
    <recommendedName>
        <fullName evidence="3">histidine kinase</fullName>
        <ecNumber evidence="3">2.7.13.3</ecNumber>
    </recommendedName>
</protein>
<feature type="domain" description="PAS" evidence="15">
    <location>
        <begin position="384"/>
        <end position="453"/>
    </location>
</feature>
<dbReference type="Pfam" id="PF00989">
    <property type="entry name" value="PAS"/>
    <property type="match status" value="1"/>
</dbReference>
<dbReference type="Pfam" id="PF02518">
    <property type="entry name" value="HATPase_c"/>
    <property type="match status" value="1"/>
</dbReference>
<keyword evidence="8" id="KW-0067">ATP-binding</keyword>
<dbReference type="Pfam" id="PF00512">
    <property type="entry name" value="HisKA"/>
    <property type="match status" value="1"/>
</dbReference>
<keyword evidence="7" id="KW-0418">Kinase</keyword>
<feature type="domain" description="PAS" evidence="15">
    <location>
        <begin position="503"/>
        <end position="573"/>
    </location>
</feature>
<name>A0A4R9K9I7_9LEPT</name>
<dbReference type="InterPro" id="IPR003661">
    <property type="entry name" value="HisK_dim/P_dom"/>
</dbReference>
<dbReference type="InterPro" id="IPR001789">
    <property type="entry name" value="Sig_transdc_resp-reg_receiver"/>
</dbReference>
<evidence type="ECO:0000313" key="17">
    <source>
        <dbReference type="EMBL" id="TGL61414.1"/>
    </source>
</evidence>
<feature type="modified residue" description="4-aspartylphosphate" evidence="12">
    <location>
        <position position="1336"/>
    </location>
</feature>
<evidence type="ECO:0000256" key="8">
    <source>
        <dbReference type="ARBA" id="ARBA00022840"/>
    </source>
</evidence>
<reference evidence="17" key="1">
    <citation type="journal article" date="2019" name="PLoS Negl. Trop. Dis.">
        <title>Revisiting the worldwide diversity of Leptospira species in the environment.</title>
        <authorList>
            <person name="Vincent A.T."/>
            <person name="Schiettekatte O."/>
            <person name="Bourhy P."/>
            <person name="Veyrier F.J."/>
            <person name="Picardeau M."/>
        </authorList>
    </citation>
    <scope>NUCLEOTIDE SEQUENCE [LARGE SCALE GENOMIC DNA]</scope>
    <source>
        <strain evidence="17">201702455</strain>
    </source>
</reference>
<dbReference type="FunFam" id="1.10.287.130:FF:000038">
    <property type="entry name" value="Sensory transduction histidine kinase"/>
    <property type="match status" value="1"/>
</dbReference>
<dbReference type="FunFam" id="3.30.565.10:FF:000010">
    <property type="entry name" value="Sensor histidine kinase RcsC"/>
    <property type="match status" value="1"/>
</dbReference>
<dbReference type="InterPro" id="IPR011006">
    <property type="entry name" value="CheY-like_superfamily"/>
</dbReference>
<evidence type="ECO:0000256" key="1">
    <source>
        <dbReference type="ARBA" id="ARBA00000085"/>
    </source>
</evidence>
<evidence type="ECO:0000259" key="15">
    <source>
        <dbReference type="PROSITE" id="PS50112"/>
    </source>
</evidence>